<keyword evidence="2" id="KW-0813">Transport</keyword>
<feature type="transmembrane region" description="Helical" evidence="7">
    <location>
        <begin position="209"/>
        <end position="233"/>
    </location>
</feature>
<dbReference type="InterPro" id="IPR050171">
    <property type="entry name" value="MFS_Transporters"/>
</dbReference>
<feature type="transmembrane region" description="Helical" evidence="7">
    <location>
        <begin position="43"/>
        <end position="67"/>
    </location>
</feature>
<evidence type="ECO:0000256" key="3">
    <source>
        <dbReference type="ARBA" id="ARBA00022475"/>
    </source>
</evidence>
<dbReference type="Gene3D" id="1.20.1250.20">
    <property type="entry name" value="MFS general substrate transporter like domains"/>
    <property type="match status" value="1"/>
</dbReference>
<evidence type="ECO:0000256" key="4">
    <source>
        <dbReference type="ARBA" id="ARBA00022692"/>
    </source>
</evidence>
<comment type="subcellular location">
    <subcellularLocation>
        <location evidence="1">Cell membrane</location>
        <topology evidence="1">Multi-pass membrane protein</topology>
    </subcellularLocation>
</comment>
<keyword evidence="6 7" id="KW-0472">Membrane</keyword>
<keyword evidence="3" id="KW-1003">Cell membrane</keyword>
<dbReference type="PROSITE" id="PS00216">
    <property type="entry name" value="SUGAR_TRANSPORT_1"/>
    <property type="match status" value="1"/>
</dbReference>
<evidence type="ECO:0000256" key="2">
    <source>
        <dbReference type="ARBA" id="ARBA00022448"/>
    </source>
</evidence>
<dbReference type="InterPro" id="IPR011701">
    <property type="entry name" value="MFS"/>
</dbReference>
<evidence type="ECO:0000313" key="10">
    <source>
        <dbReference type="Proteomes" id="UP000222916"/>
    </source>
</evidence>
<dbReference type="Pfam" id="PF07690">
    <property type="entry name" value="MFS_1"/>
    <property type="match status" value="1"/>
</dbReference>
<evidence type="ECO:0000313" key="9">
    <source>
        <dbReference type="EMBL" id="ATP10747.1"/>
    </source>
</evidence>
<dbReference type="InterPro" id="IPR020846">
    <property type="entry name" value="MFS_dom"/>
</dbReference>
<keyword evidence="5 7" id="KW-1133">Transmembrane helix</keyword>
<keyword evidence="4 7" id="KW-0812">Transmembrane</keyword>
<evidence type="ECO:0000256" key="5">
    <source>
        <dbReference type="ARBA" id="ARBA00022989"/>
    </source>
</evidence>
<feature type="transmembrane region" description="Helical" evidence="7">
    <location>
        <begin position="79"/>
        <end position="95"/>
    </location>
</feature>
<evidence type="ECO:0000256" key="1">
    <source>
        <dbReference type="ARBA" id="ARBA00004651"/>
    </source>
</evidence>
<feature type="transmembrane region" description="Helical" evidence="7">
    <location>
        <begin position="142"/>
        <end position="163"/>
    </location>
</feature>
<dbReference type="GO" id="GO:0005886">
    <property type="term" value="C:plasma membrane"/>
    <property type="evidence" value="ECO:0007669"/>
    <property type="project" value="UniProtKB-SubCell"/>
</dbReference>
<dbReference type="SUPFAM" id="SSF103473">
    <property type="entry name" value="MFS general substrate transporter"/>
    <property type="match status" value="1"/>
</dbReference>
<proteinExistence type="predicted"/>
<dbReference type="EMBL" id="CP022426">
    <property type="protein sequence ID" value="ATP10747.1"/>
    <property type="molecule type" value="Genomic_DNA"/>
</dbReference>
<feature type="transmembrane region" description="Helical" evidence="7">
    <location>
        <begin position="253"/>
        <end position="275"/>
    </location>
</feature>
<dbReference type="PANTHER" id="PTHR23517">
    <property type="entry name" value="RESISTANCE PROTEIN MDTM, PUTATIVE-RELATED-RELATED"/>
    <property type="match status" value="1"/>
</dbReference>
<dbReference type="AlphaFoldDB" id="A0A2D1QKF1"/>
<sequence length="407" mass="44188">MMSWALLRQFPPLVWTVILGTFMVRTSYYMVWPFLSILLYREYALSATSIGAMLGATAAISTLVSFYGGWLSDKLGRRNILLAGCLVALLCYGLLGFAHSVFWLGVGVLGSGLSSGLIDAPGKALMADSLISAKARELALHLRYFLLNLGAAIGPLLGVTLGISAQQHTFLLLSGSYLLLGAAFVWGFRQLIEGEQRSGGLGLRAAIKVLWLDLGFLLLVMANLLMVLVYSQFHSPLVQYLTRAETPEVAKLVAILVTTNALTVVVLQFPLLHLLARWPHKVRLQVGIMLFLGAQVLFALGDPQQWSHWIGAVLLLSVGETILFPLLNVLIDQMSPPHLKGSYFGAGALAGLGGAIGAVLGGWIIEQWSGQWLYILMTLLCVLTFLLYEWGARIPRPEAAKSCAHQG</sequence>
<dbReference type="Proteomes" id="UP000222916">
    <property type="component" value="Chromosome"/>
</dbReference>
<feature type="domain" description="Major facilitator superfamily (MFS) profile" evidence="8">
    <location>
        <begin position="13"/>
        <end position="396"/>
    </location>
</feature>
<evidence type="ECO:0000256" key="6">
    <source>
        <dbReference type="ARBA" id="ARBA00023136"/>
    </source>
</evidence>
<feature type="transmembrane region" description="Helical" evidence="7">
    <location>
        <begin position="371"/>
        <end position="388"/>
    </location>
</feature>
<feature type="transmembrane region" description="Helical" evidence="7">
    <location>
        <begin position="306"/>
        <end position="331"/>
    </location>
</feature>
<evidence type="ECO:0000259" key="8">
    <source>
        <dbReference type="PROSITE" id="PS50850"/>
    </source>
</evidence>
<feature type="transmembrane region" description="Helical" evidence="7">
    <location>
        <begin position="12"/>
        <end position="31"/>
    </location>
</feature>
<dbReference type="GO" id="GO:0022857">
    <property type="term" value="F:transmembrane transporter activity"/>
    <property type="evidence" value="ECO:0007669"/>
    <property type="project" value="InterPro"/>
</dbReference>
<dbReference type="PROSITE" id="PS50850">
    <property type="entry name" value="MFS"/>
    <property type="match status" value="1"/>
</dbReference>
<accession>A0A2D1QKF1</accession>
<name>A0A2D1QKF1_AERSA</name>
<feature type="transmembrane region" description="Helical" evidence="7">
    <location>
        <begin position="282"/>
        <end position="300"/>
    </location>
</feature>
<protein>
    <submittedName>
        <fullName evidence="9">Major facilitator superfamily transport protein</fullName>
    </submittedName>
</protein>
<organism evidence="9 10">
    <name type="scientific">Aeromonas salmonicida subsp. pectinolytica 34mel</name>
    <dbReference type="NCBI Taxonomy" id="1324960"/>
    <lineage>
        <taxon>Bacteria</taxon>
        <taxon>Pseudomonadati</taxon>
        <taxon>Pseudomonadota</taxon>
        <taxon>Gammaproteobacteria</taxon>
        <taxon>Aeromonadales</taxon>
        <taxon>Aeromonadaceae</taxon>
        <taxon>Aeromonas</taxon>
    </lineage>
</organism>
<dbReference type="InterPro" id="IPR036259">
    <property type="entry name" value="MFS_trans_sf"/>
</dbReference>
<dbReference type="RefSeq" id="WP_338012158.1">
    <property type="nucleotide sequence ID" value="NZ_ARYZ02000002.1"/>
</dbReference>
<feature type="transmembrane region" description="Helical" evidence="7">
    <location>
        <begin position="343"/>
        <end position="365"/>
    </location>
</feature>
<evidence type="ECO:0000256" key="7">
    <source>
        <dbReference type="SAM" id="Phobius"/>
    </source>
</evidence>
<dbReference type="PANTHER" id="PTHR23517:SF2">
    <property type="entry name" value="MULTIDRUG RESISTANCE PROTEIN MDTH"/>
    <property type="match status" value="1"/>
</dbReference>
<gene>
    <name evidence="9" type="ORF">Asalp_36550</name>
</gene>
<dbReference type="InterPro" id="IPR005829">
    <property type="entry name" value="Sugar_transporter_CS"/>
</dbReference>
<feature type="transmembrane region" description="Helical" evidence="7">
    <location>
        <begin position="169"/>
        <end position="188"/>
    </location>
</feature>
<feature type="transmembrane region" description="Helical" evidence="7">
    <location>
        <begin position="101"/>
        <end position="121"/>
    </location>
</feature>
<reference evidence="10" key="1">
    <citation type="journal article" date="2018" name="BMC Genomics">
        <title>The complete and fully assembled genome sequence of Aeromonas salmonicida subsp. pectinolytica and its comparative analysis with other Aeromonas species: investigation of the mobilome in environmental and pathogenic strains.</title>
        <authorList>
            <person name="Pfeiffer F."/>
            <person name="Zamora-Lagos M.A."/>
            <person name="Blettinger M."/>
            <person name="Yeroslaviz A."/>
            <person name="Dahl A."/>
            <person name="Gruber S."/>
            <person name="Habermann B.H."/>
        </authorList>
    </citation>
    <scope>NUCLEOTIDE SEQUENCE [LARGE SCALE GENOMIC DNA]</scope>
    <source>
        <strain evidence="10">34mel</strain>
    </source>
</reference>